<keyword evidence="8" id="KW-1185">Reference proteome</keyword>
<name>A0ABT0XN84_9BACI</name>
<accession>A0ABT0XN84</accession>
<dbReference type="Proteomes" id="UP001203665">
    <property type="component" value="Unassembled WGS sequence"/>
</dbReference>
<dbReference type="PRINTS" id="PR01398">
    <property type="entry name" value="ISCHRISMTASE"/>
</dbReference>
<organism evidence="7 8">
    <name type="scientific">Alkalicoccobacillus plakortidis</name>
    <dbReference type="NCBI Taxonomy" id="444060"/>
    <lineage>
        <taxon>Bacteria</taxon>
        <taxon>Bacillati</taxon>
        <taxon>Bacillota</taxon>
        <taxon>Bacilli</taxon>
        <taxon>Bacillales</taxon>
        <taxon>Bacillaceae</taxon>
        <taxon>Alkalicoccobacillus</taxon>
    </lineage>
</organism>
<dbReference type="PANTHER" id="PTHR43540:SF3">
    <property type="entry name" value="ENTEROBACTIN SYNTHASE COMPONENT B"/>
    <property type="match status" value="1"/>
</dbReference>
<dbReference type="EMBL" id="JAMQJY010000003">
    <property type="protein sequence ID" value="MCM2677364.1"/>
    <property type="molecule type" value="Genomic_DNA"/>
</dbReference>
<feature type="domain" description="Carrier" evidence="6">
    <location>
        <begin position="213"/>
        <end position="289"/>
    </location>
</feature>
<reference evidence="7" key="1">
    <citation type="submission" date="2022-06" db="EMBL/GenBank/DDBJ databases">
        <title>Alkalicoccobacillus porphyridii sp. nov., isolated from a marine red alga, Porphyridium purpureum and reclassification of Shouchella plakortidis and Shouchella gibsonii as Alkalicoccobacillus plakortidis comb. nov. and Alkalicoccobacillus gibsonii comb. nov.</title>
        <authorList>
            <person name="Kim K.H."/>
            <person name="Lee J.K."/>
            <person name="Han D.M."/>
            <person name="Baek J.H."/>
            <person name="Jeon C.O."/>
        </authorList>
    </citation>
    <scope>NUCLEOTIDE SEQUENCE</scope>
    <source>
        <strain evidence="7">DSM 19153</strain>
    </source>
</reference>
<dbReference type="SUPFAM" id="SSF47336">
    <property type="entry name" value="ACP-like"/>
    <property type="match status" value="1"/>
</dbReference>
<sequence length="292" mass="33023">MALPKIKDYSMPTKKDLPTNRVDYWEVDANRSALLIHDMQTYFINAFEKGPLIETLLSNIQKLKEVCRSLGIPVYYTGQPGEQSLENRALLQDFWGSGLPADPKQEAIVSALTPEEGDVQLTKWRYSAFQRSDFLERLQKQGRDQLIITGVYAHIGCQTTAVDAFMYDIQSFFVGDALADFSLEHHVHSLNYVATRCGHTLTTDDCMQQLQSDSGTKTKNAIKADIAAFLDEQPESILNDENLLDRGLDSIRLMALSEQWNREGYQLTFAELAESPSVDAWSELLQESQRDS</sequence>
<evidence type="ECO:0000256" key="2">
    <source>
        <dbReference type="ARBA" id="ARBA00006336"/>
    </source>
</evidence>
<dbReference type="PIRSF" id="PIRSF001111">
    <property type="entry name" value="Isochorismatase"/>
    <property type="match status" value="1"/>
</dbReference>
<evidence type="ECO:0000256" key="5">
    <source>
        <dbReference type="ARBA" id="ARBA00048590"/>
    </source>
</evidence>
<dbReference type="InterPro" id="IPR016291">
    <property type="entry name" value="Isochorismatase"/>
</dbReference>
<evidence type="ECO:0000256" key="1">
    <source>
        <dbReference type="ARBA" id="ARBA00004924"/>
    </source>
</evidence>
<dbReference type="PROSITE" id="PS50075">
    <property type="entry name" value="CARRIER"/>
    <property type="match status" value="1"/>
</dbReference>
<dbReference type="Pfam" id="PF00550">
    <property type="entry name" value="PP-binding"/>
    <property type="match status" value="1"/>
</dbReference>
<dbReference type="EC" id="3.3.2.1" evidence="3"/>
<comment type="caution">
    <text evidence="7">The sequence shown here is derived from an EMBL/GenBank/DDBJ whole genome shotgun (WGS) entry which is preliminary data.</text>
</comment>
<evidence type="ECO:0000313" key="8">
    <source>
        <dbReference type="Proteomes" id="UP001203665"/>
    </source>
</evidence>
<comment type="catalytic activity">
    <reaction evidence="5">
        <text>isochorismate + H2O = (2S,3S)-2,3-dihydroxy-2,3-dihydrobenzoate + pyruvate</text>
        <dbReference type="Rhea" id="RHEA:11112"/>
        <dbReference type="ChEBI" id="CHEBI:15361"/>
        <dbReference type="ChEBI" id="CHEBI:15377"/>
        <dbReference type="ChEBI" id="CHEBI:29780"/>
        <dbReference type="ChEBI" id="CHEBI:58764"/>
        <dbReference type="EC" id="3.3.2.1"/>
    </reaction>
</comment>
<proteinExistence type="inferred from homology"/>
<evidence type="ECO:0000256" key="3">
    <source>
        <dbReference type="ARBA" id="ARBA00012100"/>
    </source>
</evidence>
<protein>
    <recommendedName>
        <fullName evidence="3">isochorismatase</fullName>
        <ecNumber evidence="3">3.3.2.1</ecNumber>
    </recommendedName>
</protein>
<dbReference type="InterPro" id="IPR050272">
    <property type="entry name" value="Isochorismatase-like_hydrls"/>
</dbReference>
<dbReference type="InterPro" id="IPR000868">
    <property type="entry name" value="Isochorismatase-like_dom"/>
</dbReference>
<dbReference type="Gene3D" id="1.10.1200.10">
    <property type="entry name" value="ACP-like"/>
    <property type="match status" value="1"/>
</dbReference>
<dbReference type="Pfam" id="PF00857">
    <property type="entry name" value="Isochorismatase"/>
    <property type="match status" value="1"/>
</dbReference>
<comment type="pathway">
    <text evidence="1">Siderophore biosynthesis.</text>
</comment>
<dbReference type="SUPFAM" id="SSF52499">
    <property type="entry name" value="Isochorismatase-like hydrolases"/>
    <property type="match status" value="1"/>
</dbReference>
<dbReference type="Gene3D" id="3.40.50.850">
    <property type="entry name" value="Isochorismatase-like"/>
    <property type="match status" value="1"/>
</dbReference>
<evidence type="ECO:0000313" key="7">
    <source>
        <dbReference type="EMBL" id="MCM2677364.1"/>
    </source>
</evidence>
<comment type="similarity">
    <text evidence="2">Belongs to the isochorismatase family.</text>
</comment>
<evidence type="ECO:0000259" key="6">
    <source>
        <dbReference type="PROSITE" id="PS50075"/>
    </source>
</evidence>
<keyword evidence="4" id="KW-0378">Hydrolase</keyword>
<dbReference type="RefSeq" id="WP_251611073.1">
    <property type="nucleotide sequence ID" value="NZ_JAMQJY010000003.1"/>
</dbReference>
<dbReference type="InterPro" id="IPR036736">
    <property type="entry name" value="ACP-like_sf"/>
</dbReference>
<evidence type="ECO:0000256" key="4">
    <source>
        <dbReference type="ARBA" id="ARBA00022801"/>
    </source>
</evidence>
<dbReference type="InterPro" id="IPR036380">
    <property type="entry name" value="Isochorismatase-like_sf"/>
</dbReference>
<dbReference type="InterPro" id="IPR009081">
    <property type="entry name" value="PP-bd_ACP"/>
</dbReference>
<gene>
    <name evidence="7" type="ORF">NDM98_19265</name>
</gene>
<dbReference type="PANTHER" id="PTHR43540">
    <property type="entry name" value="PEROXYUREIDOACRYLATE/UREIDOACRYLATE AMIDOHYDROLASE-RELATED"/>
    <property type="match status" value="1"/>
</dbReference>